<organism evidence="7 8">
    <name type="scientific">Ostreococcus lucimarinus (strain CCE9901)</name>
    <dbReference type="NCBI Taxonomy" id="436017"/>
    <lineage>
        <taxon>Eukaryota</taxon>
        <taxon>Viridiplantae</taxon>
        <taxon>Chlorophyta</taxon>
        <taxon>Mamiellophyceae</taxon>
        <taxon>Mamiellales</taxon>
        <taxon>Bathycoccaceae</taxon>
        <taxon>Ostreococcus</taxon>
    </lineage>
</organism>
<dbReference type="EMBL" id="CP000585">
    <property type="protein sequence ID" value="ABO96261.1"/>
    <property type="molecule type" value="Genomic_DNA"/>
</dbReference>
<feature type="transmembrane region" description="Helical" evidence="5">
    <location>
        <begin position="99"/>
        <end position="118"/>
    </location>
</feature>
<dbReference type="Proteomes" id="UP000001568">
    <property type="component" value="Chromosome 5"/>
</dbReference>
<sequence>MDDAAVVDARAGWRATLETTAAKWRPTVELGALFAGWYYFSIAFNVYQKALLKAVPMPLTATFLELAIGSALVAASWGLGAKARPDVKTSMLKPIATLGMVHMLGNALTNVSLGKVAVSFTHTVKALEPVFSVGLSAIFLGNIPSLAMCASLVPIIAGVMIASATEVSFNMAGFLSAMGSNLTFQSRNVLSKFVMTGDDMKKLDYVNLLGVLTIASTVFALPLALAFESSKMNVASIVAGGMPLAVAGKNLFMAALCFQLYQQLSFMVLSRVNPVTHSVGNSLKRVAVIAASVIIFRNPVSTTNIIGTALAIFGVILYGRVKKQKSA</sequence>
<evidence type="ECO:0000313" key="7">
    <source>
        <dbReference type="EMBL" id="ABO96261.1"/>
    </source>
</evidence>
<feature type="transmembrane region" description="Helical" evidence="5">
    <location>
        <begin position="130"/>
        <end position="161"/>
    </location>
</feature>
<dbReference type="RefSeq" id="XP_001417968.1">
    <property type="nucleotide sequence ID" value="XM_001417931.1"/>
</dbReference>
<dbReference type="Pfam" id="PF03151">
    <property type="entry name" value="TPT"/>
    <property type="match status" value="1"/>
</dbReference>
<proteinExistence type="predicted"/>
<dbReference type="HOGENOM" id="CLU_019048_0_0_1"/>
<gene>
    <name evidence="7" type="ORF">OSTLU_49715</name>
</gene>
<dbReference type="InterPro" id="IPR050186">
    <property type="entry name" value="TPT_transporter"/>
</dbReference>
<dbReference type="OrthoDB" id="6418713at2759"/>
<protein>
    <submittedName>
        <fullName evidence="7">DMT family transporter: glucose-6-phosphate/phosphate</fullName>
    </submittedName>
</protein>
<feature type="transmembrane region" description="Helical" evidence="5">
    <location>
        <begin position="59"/>
        <end position="79"/>
    </location>
</feature>
<keyword evidence="4 5" id="KW-0472">Membrane</keyword>
<keyword evidence="2 5" id="KW-0812">Transmembrane</keyword>
<dbReference type="Gramene" id="ABO96261">
    <property type="protein sequence ID" value="ABO96261"/>
    <property type="gene ID" value="OSTLU_49715"/>
</dbReference>
<evidence type="ECO:0000256" key="1">
    <source>
        <dbReference type="ARBA" id="ARBA00004141"/>
    </source>
</evidence>
<dbReference type="KEGG" id="olu:OSTLU_49715"/>
<dbReference type="GeneID" id="5002124"/>
<evidence type="ECO:0000256" key="5">
    <source>
        <dbReference type="SAM" id="Phobius"/>
    </source>
</evidence>
<reference evidence="7 8" key="1">
    <citation type="journal article" date="2007" name="Proc. Natl. Acad. Sci. U.S.A.">
        <title>The tiny eukaryote Ostreococcus provides genomic insights into the paradox of plankton speciation.</title>
        <authorList>
            <person name="Palenik B."/>
            <person name="Grimwood J."/>
            <person name="Aerts A."/>
            <person name="Rouze P."/>
            <person name="Salamov A."/>
            <person name="Putnam N."/>
            <person name="Dupont C."/>
            <person name="Jorgensen R."/>
            <person name="Derelle E."/>
            <person name="Rombauts S."/>
            <person name="Zhou K."/>
            <person name="Otillar R."/>
            <person name="Merchant S.S."/>
            <person name="Podell S."/>
            <person name="Gaasterland T."/>
            <person name="Napoli C."/>
            <person name="Gendler K."/>
            <person name="Manuell A."/>
            <person name="Tai V."/>
            <person name="Vallon O."/>
            <person name="Piganeau G."/>
            <person name="Jancek S."/>
            <person name="Heijde M."/>
            <person name="Jabbari K."/>
            <person name="Bowler C."/>
            <person name="Lohr M."/>
            <person name="Robbens S."/>
            <person name="Werner G."/>
            <person name="Dubchak I."/>
            <person name="Pazour G.J."/>
            <person name="Ren Q."/>
            <person name="Paulsen I."/>
            <person name="Delwiche C."/>
            <person name="Schmutz J."/>
            <person name="Rokhsar D."/>
            <person name="Van de Peer Y."/>
            <person name="Moreau H."/>
            <person name="Grigoriev I.V."/>
        </authorList>
    </citation>
    <scope>NUCLEOTIDE SEQUENCE [LARGE SCALE GENOMIC DNA]</scope>
    <source>
        <strain evidence="7 8">CCE9901</strain>
    </source>
</reference>
<feature type="transmembrane region" description="Helical" evidence="5">
    <location>
        <begin position="237"/>
        <end position="261"/>
    </location>
</feature>
<evidence type="ECO:0000256" key="4">
    <source>
        <dbReference type="ARBA" id="ARBA00023136"/>
    </source>
</evidence>
<accession>A4RXB0</accession>
<dbReference type="InterPro" id="IPR004853">
    <property type="entry name" value="Sugar_P_trans_dom"/>
</dbReference>
<evidence type="ECO:0000313" key="8">
    <source>
        <dbReference type="Proteomes" id="UP000001568"/>
    </source>
</evidence>
<evidence type="ECO:0000259" key="6">
    <source>
        <dbReference type="Pfam" id="PF03151"/>
    </source>
</evidence>
<dbReference type="InterPro" id="IPR037185">
    <property type="entry name" value="EmrE-like"/>
</dbReference>
<feature type="transmembrane region" description="Helical" evidence="5">
    <location>
        <begin position="30"/>
        <end position="47"/>
    </location>
</feature>
<feature type="transmembrane region" description="Helical" evidence="5">
    <location>
        <begin position="205"/>
        <end position="225"/>
    </location>
</feature>
<name>A4RXB0_OSTLU</name>
<dbReference type="GO" id="GO:0016020">
    <property type="term" value="C:membrane"/>
    <property type="evidence" value="ECO:0007669"/>
    <property type="project" value="UniProtKB-SubCell"/>
</dbReference>
<keyword evidence="8" id="KW-1185">Reference proteome</keyword>
<dbReference type="SUPFAM" id="SSF103481">
    <property type="entry name" value="Multidrug resistance efflux transporter EmrE"/>
    <property type="match status" value="2"/>
</dbReference>
<feature type="domain" description="Sugar phosphate transporter" evidence="6">
    <location>
        <begin position="29"/>
        <end position="318"/>
    </location>
</feature>
<feature type="transmembrane region" description="Helical" evidence="5">
    <location>
        <begin position="305"/>
        <end position="321"/>
    </location>
</feature>
<dbReference type="AlphaFoldDB" id="A4RXB0"/>
<comment type="subcellular location">
    <subcellularLocation>
        <location evidence="1">Membrane</location>
        <topology evidence="1">Multi-pass membrane protein</topology>
    </subcellularLocation>
</comment>
<dbReference type="PANTHER" id="PTHR11132">
    <property type="entry name" value="SOLUTE CARRIER FAMILY 35"/>
    <property type="match status" value="1"/>
</dbReference>
<evidence type="ECO:0000256" key="2">
    <source>
        <dbReference type="ARBA" id="ARBA00022692"/>
    </source>
</evidence>
<dbReference type="eggNOG" id="KOG1441">
    <property type="taxonomic scope" value="Eukaryota"/>
</dbReference>
<evidence type="ECO:0000256" key="3">
    <source>
        <dbReference type="ARBA" id="ARBA00022989"/>
    </source>
</evidence>
<keyword evidence="3 5" id="KW-1133">Transmembrane helix</keyword>
<dbReference type="OMA" id="CFQLYQQ"/>